<comment type="caution">
    <text evidence="2">The sequence shown here is derived from an EMBL/GenBank/DDBJ whole genome shotgun (WGS) entry which is preliminary data.</text>
</comment>
<feature type="domain" description="Prolyl 4-hydroxylase alpha subunit Fe(2+) 2OG dioxygenase" evidence="1">
    <location>
        <begin position="115"/>
        <end position="196"/>
    </location>
</feature>
<keyword evidence="3" id="KW-1185">Reference proteome</keyword>
<name>A0ABQ6A9V5_9PROT</name>
<dbReference type="EMBL" id="BSOS01000094">
    <property type="protein sequence ID" value="GLR68711.1"/>
    <property type="molecule type" value="Genomic_DNA"/>
</dbReference>
<evidence type="ECO:0000313" key="2">
    <source>
        <dbReference type="EMBL" id="GLR68711.1"/>
    </source>
</evidence>
<organism evidence="2 3">
    <name type="scientific">Acidocella aquatica</name>
    <dbReference type="NCBI Taxonomy" id="1922313"/>
    <lineage>
        <taxon>Bacteria</taxon>
        <taxon>Pseudomonadati</taxon>
        <taxon>Pseudomonadota</taxon>
        <taxon>Alphaproteobacteria</taxon>
        <taxon>Acetobacterales</taxon>
        <taxon>Acidocellaceae</taxon>
        <taxon>Acidocella</taxon>
    </lineage>
</organism>
<evidence type="ECO:0000259" key="1">
    <source>
        <dbReference type="Pfam" id="PF13640"/>
    </source>
</evidence>
<evidence type="ECO:0000313" key="3">
    <source>
        <dbReference type="Proteomes" id="UP001156641"/>
    </source>
</evidence>
<dbReference type="InterPro" id="IPR044862">
    <property type="entry name" value="Pro_4_hyd_alph_FE2OG_OXY"/>
</dbReference>
<dbReference type="Proteomes" id="UP001156641">
    <property type="component" value="Unassembled WGS sequence"/>
</dbReference>
<reference evidence="3" key="1">
    <citation type="journal article" date="2019" name="Int. J. Syst. Evol. Microbiol.">
        <title>The Global Catalogue of Microorganisms (GCM) 10K type strain sequencing project: providing services to taxonomists for standard genome sequencing and annotation.</title>
        <authorList>
            <consortium name="The Broad Institute Genomics Platform"/>
            <consortium name="The Broad Institute Genome Sequencing Center for Infectious Disease"/>
            <person name="Wu L."/>
            <person name="Ma J."/>
        </authorList>
    </citation>
    <scope>NUCLEOTIDE SEQUENCE [LARGE SCALE GENOMIC DNA]</scope>
    <source>
        <strain evidence="3">NBRC 112502</strain>
    </source>
</reference>
<accession>A0ABQ6A9V5</accession>
<sequence>MTRGPGFNTHLHMDILDFEGLRAAPVATGPFPHIALPRFVKPQALPAVFAALPPMKGRGSFPIGALKLGPAARAAIAGLEGEEFRAIIAEKFNLDLQGAPLMTTLRGNSGAQDGQIHTDSTAKRVTILLYLNPASGAAWARQEGCLRLLRNGTDLENYAAEIPPVDGTLLVFPNSPTAFHGHKQFIGQRYVVQMNYMTTSTKAKAEMRRHHLSAFIKRLTRAA</sequence>
<dbReference type="Gene3D" id="2.60.120.620">
    <property type="entry name" value="q2cbj1_9rhob like domain"/>
    <property type="match status" value="1"/>
</dbReference>
<protein>
    <recommendedName>
        <fullName evidence="1">Prolyl 4-hydroxylase alpha subunit Fe(2+) 2OG dioxygenase domain-containing protein</fullName>
    </recommendedName>
</protein>
<dbReference type="Pfam" id="PF13640">
    <property type="entry name" value="2OG-FeII_Oxy_3"/>
    <property type="match status" value="1"/>
</dbReference>
<proteinExistence type="predicted"/>
<gene>
    <name evidence="2" type="ORF">GCM10010909_33930</name>
</gene>